<dbReference type="SUPFAM" id="SSF50249">
    <property type="entry name" value="Nucleic acid-binding proteins"/>
    <property type="match status" value="1"/>
</dbReference>
<evidence type="ECO:0000313" key="5">
    <source>
        <dbReference type="Proteomes" id="UP000319210"/>
    </source>
</evidence>
<dbReference type="Pfam" id="PF00436">
    <property type="entry name" value="SSB"/>
    <property type="match status" value="1"/>
</dbReference>
<name>A0A4Y3QZX4_STRCI</name>
<protein>
    <recommendedName>
        <fullName evidence="6">Single-stranded DNA-binding protein</fullName>
    </recommendedName>
</protein>
<dbReference type="PROSITE" id="PS50935">
    <property type="entry name" value="SSB"/>
    <property type="match status" value="1"/>
</dbReference>
<evidence type="ECO:0000256" key="2">
    <source>
        <dbReference type="PROSITE-ProRule" id="PRU00252"/>
    </source>
</evidence>
<accession>A0A4Y3QZX4</accession>
<dbReference type="InterPro" id="IPR000424">
    <property type="entry name" value="Primosome_PriB/ssb"/>
</dbReference>
<evidence type="ECO:0000256" key="1">
    <source>
        <dbReference type="ARBA" id="ARBA00023125"/>
    </source>
</evidence>
<dbReference type="AlphaFoldDB" id="A0A4Y3QZX4"/>
<dbReference type="CDD" id="cd04496">
    <property type="entry name" value="SSB_OBF"/>
    <property type="match status" value="1"/>
</dbReference>
<evidence type="ECO:0008006" key="6">
    <source>
        <dbReference type="Google" id="ProtNLM"/>
    </source>
</evidence>
<organism evidence="4 5">
    <name type="scientific">Streptomyces cacaoi</name>
    <dbReference type="NCBI Taxonomy" id="1898"/>
    <lineage>
        <taxon>Bacteria</taxon>
        <taxon>Bacillati</taxon>
        <taxon>Actinomycetota</taxon>
        <taxon>Actinomycetes</taxon>
        <taxon>Kitasatosporales</taxon>
        <taxon>Streptomycetaceae</taxon>
        <taxon>Streptomyces</taxon>
    </lineage>
</organism>
<sequence length="190" mass="19823">MYETRVTVNGRVATQVDHWTAPSGAPVSRFRLASTVRRLDRQSGSWTDAFTSFYTVWAWRALAVNIASSLALGEPVLVSGRLRIREGEREGRRFVTAELTAETVGHDLSRGTAAFLRSSGAKPGLVPVPGADIDEEPPEPDAGAPPGRAAAAPAGGQANGARADGAPAQESPAWSAHTAEGGIPFPATAP</sequence>
<feature type="region of interest" description="Disordered" evidence="3">
    <location>
        <begin position="119"/>
        <end position="190"/>
    </location>
</feature>
<dbReference type="GO" id="GO:0003697">
    <property type="term" value="F:single-stranded DNA binding"/>
    <property type="evidence" value="ECO:0007669"/>
    <property type="project" value="InterPro"/>
</dbReference>
<gene>
    <name evidence="4" type="ORF">SCA03_35160</name>
</gene>
<keyword evidence="5" id="KW-1185">Reference proteome</keyword>
<dbReference type="EMBL" id="BJMM01000017">
    <property type="protein sequence ID" value="GEB50965.1"/>
    <property type="molecule type" value="Genomic_DNA"/>
</dbReference>
<dbReference type="Gene3D" id="2.40.50.140">
    <property type="entry name" value="Nucleic acid-binding proteins"/>
    <property type="match status" value="1"/>
</dbReference>
<dbReference type="RefSeq" id="WP_063764729.1">
    <property type="nucleotide sequence ID" value="NZ_BJMM01000017.1"/>
</dbReference>
<dbReference type="OrthoDB" id="4427276at2"/>
<reference evidence="4 5" key="1">
    <citation type="submission" date="2019-06" db="EMBL/GenBank/DDBJ databases">
        <title>Whole genome shotgun sequence of Streptomyces cacaoi subsp. cacaoi NBRC 12748.</title>
        <authorList>
            <person name="Hosoyama A."/>
            <person name="Uohara A."/>
            <person name="Ohji S."/>
            <person name="Ichikawa N."/>
        </authorList>
    </citation>
    <scope>NUCLEOTIDE SEQUENCE [LARGE SCALE GENOMIC DNA]</scope>
    <source>
        <strain evidence="4 5">NBRC 12748</strain>
    </source>
</reference>
<feature type="compositionally biased region" description="Low complexity" evidence="3">
    <location>
        <begin position="141"/>
        <end position="163"/>
    </location>
</feature>
<evidence type="ECO:0000313" key="4">
    <source>
        <dbReference type="EMBL" id="GEB50965.1"/>
    </source>
</evidence>
<comment type="caution">
    <text evidence="4">The sequence shown here is derived from an EMBL/GenBank/DDBJ whole genome shotgun (WGS) entry which is preliminary data.</text>
</comment>
<dbReference type="InterPro" id="IPR012340">
    <property type="entry name" value="NA-bd_OB-fold"/>
</dbReference>
<proteinExistence type="predicted"/>
<keyword evidence="1 2" id="KW-0238">DNA-binding</keyword>
<evidence type="ECO:0000256" key="3">
    <source>
        <dbReference type="SAM" id="MobiDB-lite"/>
    </source>
</evidence>
<dbReference type="Proteomes" id="UP000319210">
    <property type="component" value="Unassembled WGS sequence"/>
</dbReference>